<comment type="caution">
    <text evidence="1">The sequence shown here is derived from an EMBL/GenBank/DDBJ whole genome shotgun (WGS) entry which is preliminary data.</text>
</comment>
<evidence type="ECO:0000313" key="2">
    <source>
        <dbReference type="Proteomes" id="UP000186594"/>
    </source>
</evidence>
<dbReference type="EMBL" id="LXFE01003920">
    <property type="protein sequence ID" value="OLL22072.1"/>
    <property type="molecule type" value="Genomic_DNA"/>
</dbReference>
<protein>
    <submittedName>
        <fullName evidence="1">Uncharacterized protein</fullName>
    </submittedName>
</protein>
<reference evidence="1 2" key="1">
    <citation type="submission" date="2016-04" db="EMBL/GenBank/DDBJ databases">
        <title>Evolutionary innovation and constraint leading to complex multicellularity in the Ascomycota.</title>
        <authorList>
            <person name="Cisse O."/>
            <person name="Nguyen A."/>
            <person name="Hewitt D.A."/>
            <person name="Jedd G."/>
            <person name="Stajich J.E."/>
        </authorList>
    </citation>
    <scope>NUCLEOTIDE SEQUENCE [LARGE SCALE GENOMIC DNA]</scope>
    <source>
        <strain evidence="1 2">DAH-3</strain>
    </source>
</reference>
<evidence type="ECO:0000313" key="1">
    <source>
        <dbReference type="EMBL" id="OLL22072.1"/>
    </source>
</evidence>
<accession>A0A1U7LHP6</accession>
<name>A0A1U7LHP6_NEOID</name>
<organism evidence="1 2">
    <name type="scientific">Neolecta irregularis (strain DAH-3)</name>
    <dbReference type="NCBI Taxonomy" id="1198029"/>
    <lineage>
        <taxon>Eukaryota</taxon>
        <taxon>Fungi</taxon>
        <taxon>Dikarya</taxon>
        <taxon>Ascomycota</taxon>
        <taxon>Taphrinomycotina</taxon>
        <taxon>Neolectales</taxon>
        <taxon>Neolectaceae</taxon>
        <taxon>Neolecta</taxon>
    </lineage>
</organism>
<keyword evidence="2" id="KW-1185">Reference proteome</keyword>
<dbReference type="AlphaFoldDB" id="A0A1U7LHP6"/>
<proteinExistence type="predicted"/>
<dbReference type="Proteomes" id="UP000186594">
    <property type="component" value="Unassembled WGS sequence"/>
</dbReference>
<sequence>MAPTIFPLWSIGRPLTTLCTALDPTSSLLVMSTSTSFTIDVSGQQFLIIGKGTVSTGRKNLLQR</sequence>
<gene>
    <name evidence="1" type="ORF">NEOLI_003284</name>
</gene>